<evidence type="ECO:0000313" key="1">
    <source>
        <dbReference type="EMBL" id="KAB1205087.1"/>
    </source>
</evidence>
<organism evidence="1 2">
    <name type="scientific">Morella rubra</name>
    <name type="common">Chinese bayberry</name>
    <dbReference type="NCBI Taxonomy" id="262757"/>
    <lineage>
        <taxon>Eukaryota</taxon>
        <taxon>Viridiplantae</taxon>
        <taxon>Streptophyta</taxon>
        <taxon>Embryophyta</taxon>
        <taxon>Tracheophyta</taxon>
        <taxon>Spermatophyta</taxon>
        <taxon>Magnoliopsida</taxon>
        <taxon>eudicotyledons</taxon>
        <taxon>Gunneridae</taxon>
        <taxon>Pentapetalae</taxon>
        <taxon>rosids</taxon>
        <taxon>fabids</taxon>
        <taxon>Fagales</taxon>
        <taxon>Myricaceae</taxon>
        <taxon>Morella</taxon>
    </lineage>
</organism>
<proteinExistence type="predicted"/>
<dbReference type="Proteomes" id="UP000516437">
    <property type="component" value="Chromosome 7"/>
</dbReference>
<name>A0A6A1UZL5_9ROSI</name>
<comment type="caution">
    <text evidence="1">The sequence shown here is derived from an EMBL/GenBank/DDBJ whole genome shotgun (WGS) entry which is preliminary data.</text>
</comment>
<gene>
    <name evidence="1" type="ORF">CJ030_MR7G016731</name>
</gene>
<accession>A0A6A1UZL5</accession>
<dbReference type="OrthoDB" id="411145at2759"/>
<dbReference type="EMBL" id="RXIC02000025">
    <property type="protein sequence ID" value="KAB1205087.1"/>
    <property type="molecule type" value="Genomic_DNA"/>
</dbReference>
<evidence type="ECO:0000313" key="2">
    <source>
        <dbReference type="Proteomes" id="UP000516437"/>
    </source>
</evidence>
<protein>
    <submittedName>
        <fullName evidence="1">Uncharacterized protein</fullName>
    </submittedName>
</protein>
<sequence>MAMCPKEKEKESLGPLVLVSVLAFDLLEMLKEEEMLSAIKEKQSKKNSSRAAIAARVALSMAQIYRKYELVSAIMGISHPAHVMTDVAGHPLDFSKGRYLDLDARTMATCQKLMCRVFGTSKSLLPSSSQE</sequence>
<reference evidence="1 2" key="1">
    <citation type="journal article" date="2019" name="Plant Biotechnol. J.">
        <title>The red bayberry genome and genetic basis of sex determination.</title>
        <authorList>
            <person name="Jia H.M."/>
            <person name="Jia H.J."/>
            <person name="Cai Q.L."/>
            <person name="Wang Y."/>
            <person name="Zhao H.B."/>
            <person name="Yang W.F."/>
            <person name="Wang G.Y."/>
            <person name="Li Y.H."/>
            <person name="Zhan D.L."/>
            <person name="Shen Y.T."/>
            <person name="Niu Q.F."/>
            <person name="Chang L."/>
            <person name="Qiu J."/>
            <person name="Zhao L."/>
            <person name="Xie H.B."/>
            <person name="Fu W.Y."/>
            <person name="Jin J."/>
            <person name="Li X.W."/>
            <person name="Jiao Y."/>
            <person name="Zhou C.C."/>
            <person name="Tu T."/>
            <person name="Chai C.Y."/>
            <person name="Gao J.L."/>
            <person name="Fan L.J."/>
            <person name="van de Weg E."/>
            <person name="Wang J.Y."/>
            <person name="Gao Z.S."/>
        </authorList>
    </citation>
    <scope>NUCLEOTIDE SEQUENCE [LARGE SCALE GENOMIC DNA]</scope>
    <source>
        <tissue evidence="1">Leaves</tissue>
    </source>
</reference>
<dbReference type="AlphaFoldDB" id="A0A6A1UZL5"/>
<keyword evidence="2" id="KW-1185">Reference proteome</keyword>